<dbReference type="Proteomes" id="UP000694843">
    <property type="component" value="Unplaced"/>
</dbReference>
<dbReference type="KEGG" id="hazt:108667510"/>
<name>A0A8B7N8R8_HYAAZ</name>
<organism evidence="1 2">
    <name type="scientific">Hyalella azteca</name>
    <name type="common">Amphipod</name>
    <dbReference type="NCBI Taxonomy" id="294128"/>
    <lineage>
        <taxon>Eukaryota</taxon>
        <taxon>Metazoa</taxon>
        <taxon>Ecdysozoa</taxon>
        <taxon>Arthropoda</taxon>
        <taxon>Crustacea</taxon>
        <taxon>Multicrustacea</taxon>
        <taxon>Malacostraca</taxon>
        <taxon>Eumalacostraca</taxon>
        <taxon>Peracarida</taxon>
        <taxon>Amphipoda</taxon>
        <taxon>Senticaudata</taxon>
        <taxon>Talitrida</taxon>
        <taxon>Talitroidea</taxon>
        <taxon>Hyalellidae</taxon>
        <taxon>Hyalella</taxon>
    </lineage>
</organism>
<protein>
    <submittedName>
        <fullName evidence="2">Uncharacterized protein LOC108667510</fullName>
    </submittedName>
</protein>
<dbReference type="GeneID" id="108667510"/>
<accession>A0A8B7N8R8</accession>
<sequence length="371" mass="39723">MASTNIVKLVSSSNENTTLKYVSPADGNDVPLRNLIFSSNVNIFHHSDPEFRETDVNAQSPLTVDHRSFTRDEIVNHEIGNSEMYSALGETDRGDTIHVTSFNGLNNTDDSDENICSPVDFLNSDSQDLQMQITNNLSVDSVNGAETRDSSARKTEILEFDLVNGTEMHDCVAQKTNISGVDLVNGPETRYSAARETDNNVEVDSVSDAETFNSAARKPDNNPPVNFVNDAVTLDSSNHKITELVCSLVNCQKTDDPISRDNSLTLPILLGNATNNSNPQYSIGDPEASECNELPELNTDTSDGTSSACFSRGSAICDAVRETRIPIVESEASISNTSDLAVIPVTDASVSAEDSAASASVADGQACPSCG</sequence>
<proteinExistence type="predicted"/>
<evidence type="ECO:0000313" key="2">
    <source>
        <dbReference type="RefSeq" id="XP_018010030.1"/>
    </source>
</evidence>
<evidence type="ECO:0000313" key="1">
    <source>
        <dbReference type="Proteomes" id="UP000694843"/>
    </source>
</evidence>
<keyword evidence="1" id="KW-1185">Reference proteome</keyword>
<reference evidence="2" key="1">
    <citation type="submission" date="2025-08" db="UniProtKB">
        <authorList>
            <consortium name="RefSeq"/>
        </authorList>
    </citation>
    <scope>IDENTIFICATION</scope>
    <source>
        <tissue evidence="2">Whole organism</tissue>
    </source>
</reference>
<dbReference type="RefSeq" id="XP_018010030.1">
    <property type="nucleotide sequence ID" value="XM_018154541.2"/>
</dbReference>
<dbReference type="AlphaFoldDB" id="A0A8B7N8R8"/>
<gene>
    <name evidence="2" type="primary">LOC108667510</name>
</gene>